<dbReference type="Proteomes" id="UP000887574">
    <property type="component" value="Unplaced"/>
</dbReference>
<feature type="transmembrane region" description="Helical" evidence="1">
    <location>
        <begin position="49"/>
        <end position="71"/>
    </location>
</feature>
<evidence type="ECO:0000256" key="1">
    <source>
        <dbReference type="SAM" id="Phobius"/>
    </source>
</evidence>
<keyword evidence="1" id="KW-1133">Transmembrane helix</keyword>
<organism evidence="2 3">
    <name type="scientific">Ditylenchus dipsaci</name>
    <dbReference type="NCBI Taxonomy" id="166011"/>
    <lineage>
        <taxon>Eukaryota</taxon>
        <taxon>Metazoa</taxon>
        <taxon>Ecdysozoa</taxon>
        <taxon>Nematoda</taxon>
        <taxon>Chromadorea</taxon>
        <taxon>Rhabditida</taxon>
        <taxon>Tylenchina</taxon>
        <taxon>Tylenchomorpha</taxon>
        <taxon>Sphaerularioidea</taxon>
        <taxon>Anguinidae</taxon>
        <taxon>Anguininae</taxon>
        <taxon>Ditylenchus</taxon>
    </lineage>
</organism>
<dbReference type="WBParaSite" id="jg21913">
    <property type="protein sequence ID" value="jg21913"/>
    <property type="gene ID" value="jg21913"/>
</dbReference>
<sequence length="123" mass="14119">MTEELFRIGWDVTKIINHLQKRLPQASSLFGRIRRDGPRFSPLSLLPAVLTYLVGALQSSHYFLVFSFWLFGQFTGDGMRAVVWGCNGTSFASFIMKQVHVYALCFWLGRCAGPYYYFFGNQT</sequence>
<evidence type="ECO:0000313" key="3">
    <source>
        <dbReference type="WBParaSite" id="jg21913"/>
    </source>
</evidence>
<keyword evidence="1" id="KW-0812">Transmembrane</keyword>
<accession>A0A915DQQ4</accession>
<reference evidence="3" key="1">
    <citation type="submission" date="2022-11" db="UniProtKB">
        <authorList>
            <consortium name="WormBaseParasite"/>
        </authorList>
    </citation>
    <scope>IDENTIFICATION</scope>
</reference>
<keyword evidence="2" id="KW-1185">Reference proteome</keyword>
<name>A0A915DQQ4_9BILA</name>
<protein>
    <submittedName>
        <fullName evidence="3">Uncharacterized protein</fullName>
    </submittedName>
</protein>
<proteinExistence type="predicted"/>
<keyword evidence="1" id="KW-0472">Membrane</keyword>
<evidence type="ECO:0000313" key="2">
    <source>
        <dbReference type="Proteomes" id="UP000887574"/>
    </source>
</evidence>
<dbReference type="AlphaFoldDB" id="A0A915DQQ4"/>